<evidence type="ECO:0008006" key="4">
    <source>
        <dbReference type="Google" id="ProtNLM"/>
    </source>
</evidence>
<dbReference type="SUPFAM" id="SSF52047">
    <property type="entry name" value="RNI-like"/>
    <property type="match status" value="2"/>
</dbReference>
<feature type="compositionally biased region" description="Low complexity" evidence="1">
    <location>
        <begin position="763"/>
        <end position="778"/>
    </location>
</feature>
<dbReference type="InterPro" id="IPR001611">
    <property type="entry name" value="Leu-rich_rpt"/>
</dbReference>
<dbReference type="GO" id="GO:0034315">
    <property type="term" value="P:regulation of Arp2/3 complex-mediated actin nucleation"/>
    <property type="evidence" value="ECO:0007669"/>
    <property type="project" value="TreeGrafter"/>
</dbReference>
<feature type="compositionally biased region" description="Low complexity" evidence="1">
    <location>
        <begin position="682"/>
        <end position="729"/>
    </location>
</feature>
<gene>
    <name evidence="2" type="ORF">RB653_006299</name>
</gene>
<feature type="compositionally biased region" description="Low complexity" evidence="1">
    <location>
        <begin position="786"/>
        <end position="800"/>
    </location>
</feature>
<evidence type="ECO:0000313" key="2">
    <source>
        <dbReference type="EMBL" id="KAK5584683.1"/>
    </source>
</evidence>
<dbReference type="InterPro" id="IPR032675">
    <property type="entry name" value="LRR_dom_sf"/>
</dbReference>
<evidence type="ECO:0000313" key="3">
    <source>
        <dbReference type="Proteomes" id="UP001344447"/>
    </source>
</evidence>
<feature type="region of interest" description="Disordered" evidence="1">
    <location>
        <begin position="682"/>
        <end position="800"/>
    </location>
</feature>
<dbReference type="Pfam" id="PF00560">
    <property type="entry name" value="LRR_1"/>
    <property type="match status" value="1"/>
</dbReference>
<dbReference type="GO" id="GO:0030027">
    <property type="term" value="C:lamellipodium"/>
    <property type="evidence" value="ECO:0007669"/>
    <property type="project" value="TreeGrafter"/>
</dbReference>
<protein>
    <recommendedName>
        <fullName evidence="4">Leucine-rich repeat-containing protein</fullName>
    </recommendedName>
</protein>
<feature type="compositionally biased region" description="Low complexity" evidence="1">
    <location>
        <begin position="743"/>
        <end position="756"/>
    </location>
</feature>
<comment type="caution">
    <text evidence="2">The sequence shown here is derived from an EMBL/GenBank/DDBJ whole genome shotgun (WGS) entry which is preliminary data.</text>
</comment>
<dbReference type="GO" id="GO:0005886">
    <property type="term" value="C:plasma membrane"/>
    <property type="evidence" value="ECO:0007669"/>
    <property type="project" value="TreeGrafter"/>
</dbReference>
<dbReference type="InterPro" id="IPR051279">
    <property type="entry name" value="PP1-Reg/Actin-Interact_Protein"/>
</dbReference>
<keyword evidence="3" id="KW-1185">Reference proteome</keyword>
<dbReference type="GO" id="GO:0016477">
    <property type="term" value="P:cell migration"/>
    <property type="evidence" value="ECO:0007669"/>
    <property type="project" value="TreeGrafter"/>
</dbReference>
<proteinExistence type="predicted"/>
<dbReference type="EMBL" id="JAVFKY010000001">
    <property type="protein sequence ID" value="KAK5584683.1"/>
    <property type="molecule type" value="Genomic_DNA"/>
</dbReference>
<name>A0AAN7UD71_9MYCE</name>
<dbReference type="PANTHER" id="PTHR24112">
    <property type="entry name" value="LEUCINE-RICH REPEAT, ISOFORM F-RELATED"/>
    <property type="match status" value="1"/>
</dbReference>
<dbReference type="PANTHER" id="PTHR24112:SF40">
    <property type="entry name" value="LEUCINE-RICH REPEAT-CONTAINING PROTEIN"/>
    <property type="match status" value="1"/>
</dbReference>
<dbReference type="Proteomes" id="UP001344447">
    <property type="component" value="Unassembled WGS sequence"/>
</dbReference>
<sequence>MNYEIVIEEHQKFIDENLKNFYGEHKHFVEWMDSRSLTSKRFKKRLIVVGEYRILSVKKGKVSISLNKNIHFYDIADIIVVEDTIEIRQKQILKGDQVGILIKSKQKESLQMILKLLRERIRNITHGFPSTNQLRINANESYLLPIGEKVIGIADNFIESYKAQSSYRNSEPSSEVIRLVEKYVQDCCREFDLSKCPGLEVINGNSCSSGGSSGVNQRGIIEKVGDLLSTNCCIRKLSIFNCKDEDQSLQTIGSSLIGNQLNLLQVIDLHSNHINQSSFQTFADGIETMTHHSLRYLNLSDCNLSSRSIEILFNSFSKNSKISTTLEYLNLSNSKFDDVGSNSFTSWLTKIKEENVLKFLYLTNCNLNLIMIGVQLRNLPMLRVLDISNNRLERTEIEELIAFIKNSRALESLNISNCSLNHDYFLYICNTLNKNEYIKHLDLNISHNQISKSPSIFVSALEFLTMVNSLNLSHIPITFKTLVRVIDSIRIYCKNIRELILDACFSHSNDKSHDGIDFINELKQFLRERESLKSLSIGGDSSNFLSPKLVIPLIEYLTNENGTLEQLSIQYSHLGDIVMPYIANLLEGNTSLRSLSLDRNSFSINSYQSLLLSLQNNHTLLNIPFPSYDFEKILTTLSTPQKKALLFNLLYRIQSILEENGGWRIPDPHFYPVPSSLTSVSGGSGLLGSNSGSNLQLQQRPSSPSNGSSFRSKSPTAPATTSYTSSAYSQNYDHLHLPPPPVDNSNNNNNYYYENGGSEGDDYYYNNQQQSPQQRYQNRATLSPTNRNQQQQQQQQQYQNRNQRIELTDSFVEAVDHLNDENLD</sequence>
<accession>A0AAN7UD71</accession>
<dbReference type="AlphaFoldDB" id="A0AAN7UD71"/>
<evidence type="ECO:0000256" key="1">
    <source>
        <dbReference type="SAM" id="MobiDB-lite"/>
    </source>
</evidence>
<reference evidence="2 3" key="1">
    <citation type="submission" date="2023-11" db="EMBL/GenBank/DDBJ databases">
        <title>Dfirmibasis_genome.</title>
        <authorList>
            <person name="Edelbroek B."/>
            <person name="Kjellin J."/>
            <person name="Jerlstrom-Hultqvist J."/>
            <person name="Soderbom F."/>
        </authorList>
    </citation>
    <scope>NUCLEOTIDE SEQUENCE [LARGE SCALE GENOMIC DNA]</scope>
    <source>
        <strain evidence="2 3">TNS-C-14</strain>
    </source>
</reference>
<dbReference type="Gene3D" id="3.80.10.10">
    <property type="entry name" value="Ribonuclease Inhibitor"/>
    <property type="match status" value="1"/>
</dbReference>
<organism evidence="2 3">
    <name type="scientific">Dictyostelium firmibasis</name>
    <dbReference type="NCBI Taxonomy" id="79012"/>
    <lineage>
        <taxon>Eukaryota</taxon>
        <taxon>Amoebozoa</taxon>
        <taxon>Evosea</taxon>
        <taxon>Eumycetozoa</taxon>
        <taxon>Dictyostelia</taxon>
        <taxon>Dictyosteliales</taxon>
        <taxon>Dictyosteliaceae</taxon>
        <taxon>Dictyostelium</taxon>
    </lineage>
</organism>